<comment type="caution">
    <text evidence="2">The sequence shown here is derived from an EMBL/GenBank/DDBJ whole genome shotgun (WGS) entry which is preliminary data.</text>
</comment>
<dbReference type="Proteomes" id="UP000645555">
    <property type="component" value="Unassembled WGS sequence"/>
</dbReference>
<gene>
    <name evidence="2" type="ORF">GCM10010515_75430</name>
</gene>
<accession>A0A918U663</accession>
<dbReference type="InterPro" id="IPR039430">
    <property type="entry name" value="Thymidylate_kin-like_dom"/>
</dbReference>
<sequence>MTRMPPPYEPVSYETEHPVIVLEGVSGIGKSTLAGLLAARLKASVLHTLPEPFTGMSALVRRQLRPLPQFGFYLSGLLHTADRIRHAGAHGPVVADRYRSSVIACHSAVHNVPMDTVTALLEPFRPYLAAPTRTYYLRCSESALRERLAVKTDVKSDDTELLTIPDRLPRLLANFAKAAESDDTAVWLDTDDKTPGELADWVISDLEHTLA</sequence>
<dbReference type="Pfam" id="PF02223">
    <property type="entry name" value="Thymidylate_kin"/>
    <property type="match status" value="1"/>
</dbReference>
<dbReference type="AlphaFoldDB" id="A0A918U663"/>
<evidence type="ECO:0000313" key="2">
    <source>
        <dbReference type="EMBL" id="GGX98053.1"/>
    </source>
</evidence>
<dbReference type="SUPFAM" id="SSF52540">
    <property type="entry name" value="P-loop containing nucleoside triphosphate hydrolases"/>
    <property type="match status" value="1"/>
</dbReference>
<reference evidence="2" key="2">
    <citation type="submission" date="2020-09" db="EMBL/GenBank/DDBJ databases">
        <authorList>
            <person name="Sun Q."/>
            <person name="Ohkuma M."/>
        </authorList>
    </citation>
    <scope>NUCLEOTIDE SEQUENCE</scope>
    <source>
        <strain evidence="2">JCM 4956</strain>
    </source>
</reference>
<evidence type="ECO:0000259" key="1">
    <source>
        <dbReference type="Pfam" id="PF02223"/>
    </source>
</evidence>
<dbReference type="Gene3D" id="3.40.50.300">
    <property type="entry name" value="P-loop containing nucleotide triphosphate hydrolases"/>
    <property type="match status" value="1"/>
</dbReference>
<name>A0A918U663_9ACTN</name>
<reference evidence="2" key="1">
    <citation type="journal article" date="2014" name="Int. J. Syst. Evol. Microbiol.">
        <title>Complete genome sequence of Corynebacterium casei LMG S-19264T (=DSM 44701T), isolated from a smear-ripened cheese.</title>
        <authorList>
            <consortium name="US DOE Joint Genome Institute (JGI-PGF)"/>
            <person name="Walter F."/>
            <person name="Albersmeier A."/>
            <person name="Kalinowski J."/>
            <person name="Ruckert C."/>
        </authorList>
    </citation>
    <scope>NUCLEOTIDE SEQUENCE</scope>
    <source>
        <strain evidence="2">JCM 4956</strain>
    </source>
</reference>
<feature type="domain" description="Thymidylate kinase-like" evidence="1">
    <location>
        <begin position="22"/>
        <end position="160"/>
    </location>
</feature>
<evidence type="ECO:0000313" key="3">
    <source>
        <dbReference type="Proteomes" id="UP000645555"/>
    </source>
</evidence>
<proteinExistence type="predicted"/>
<dbReference type="InterPro" id="IPR027417">
    <property type="entry name" value="P-loop_NTPase"/>
</dbReference>
<keyword evidence="3" id="KW-1185">Reference proteome</keyword>
<organism evidence="2 3">
    <name type="scientific">Streptomyces fructofermentans</name>
    <dbReference type="NCBI Taxonomy" id="152141"/>
    <lineage>
        <taxon>Bacteria</taxon>
        <taxon>Bacillati</taxon>
        <taxon>Actinomycetota</taxon>
        <taxon>Actinomycetes</taxon>
        <taxon>Kitasatosporales</taxon>
        <taxon>Streptomycetaceae</taxon>
        <taxon>Streptomyces</taxon>
    </lineage>
</organism>
<protein>
    <recommendedName>
        <fullName evidence="1">Thymidylate kinase-like domain-containing protein</fullName>
    </recommendedName>
</protein>
<dbReference type="EMBL" id="BMWD01000052">
    <property type="protein sequence ID" value="GGX98053.1"/>
    <property type="molecule type" value="Genomic_DNA"/>
</dbReference>